<keyword evidence="5" id="KW-0689">Ribosomal protein</keyword>
<dbReference type="NCBIfam" id="TIGR00536">
    <property type="entry name" value="hemK_fam"/>
    <property type="match status" value="1"/>
</dbReference>
<comment type="caution">
    <text evidence="5">The sequence shown here is derived from an EMBL/GenBank/DDBJ whole genome shotgun (WGS) entry which is preliminary data.</text>
</comment>
<dbReference type="Gene3D" id="3.40.50.150">
    <property type="entry name" value="Vaccinia Virus protein VP39"/>
    <property type="match status" value="1"/>
</dbReference>
<dbReference type="GO" id="GO:0003676">
    <property type="term" value="F:nucleic acid binding"/>
    <property type="evidence" value="ECO:0007669"/>
    <property type="project" value="InterPro"/>
</dbReference>
<dbReference type="InterPro" id="IPR029063">
    <property type="entry name" value="SAM-dependent_MTases_sf"/>
</dbReference>
<evidence type="ECO:0000256" key="1">
    <source>
        <dbReference type="ARBA" id="ARBA00022603"/>
    </source>
</evidence>
<sequence>MENKFKMIRKEIMELYTIKDVLRWMITKLNSSNVCYGQGTDNSFDEAVYILFSTIRLPTDIPEVFLSSRLTTSERKKISEKLSLRMFKRIPSAYLTKKIWFCGHEFFVDKRVFIPRSPISELIDDSFKSIVDIKPKKILDLCTGSGCIAISCAYAFEESEIDASDISIKALEVARKNVTLHSFSKRINLIQSDLFKDVPSKQYDLIITNPPYVDCKTLKFLPKEYRAEPSISLKACENGLKFIKIILKHAPYFLSEKGVLLCEVGKNIINLINLFPEVDFEIMNLKNKGNGVFCIKKEQLSKNQHFF</sequence>
<gene>
    <name evidence="5" type="ORF">P689_119165</name>
</gene>
<dbReference type="InterPro" id="IPR004556">
    <property type="entry name" value="HemK-like"/>
</dbReference>
<keyword evidence="1 5" id="KW-0489">Methyltransferase</keyword>
<feature type="domain" description="Methyltransferase small" evidence="4">
    <location>
        <begin position="134"/>
        <end position="215"/>
    </location>
</feature>
<dbReference type="NCBIfam" id="TIGR03533">
    <property type="entry name" value="L3_gln_methyl"/>
    <property type="match status" value="1"/>
</dbReference>
<dbReference type="PANTHER" id="PTHR47806">
    <property type="entry name" value="50S RIBOSOMAL PROTEIN L3 GLUTAMINE METHYLTRANSFERASE"/>
    <property type="match status" value="1"/>
</dbReference>
<dbReference type="EMBL" id="AWXV01000002">
    <property type="protein sequence ID" value="KIE64194.1"/>
    <property type="molecule type" value="Genomic_DNA"/>
</dbReference>
<dbReference type="CDD" id="cd02440">
    <property type="entry name" value="AdoMet_MTases"/>
    <property type="match status" value="1"/>
</dbReference>
<evidence type="ECO:0000259" key="4">
    <source>
        <dbReference type="Pfam" id="PF05175"/>
    </source>
</evidence>
<dbReference type="InterPro" id="IPR002052">
    <property type="entry name" value="DNA_methylase_N6_adenine_CS"/>
</dbReference>
<dbReference type="GO" id="GO:0005829">
    <property type="term" value="C:cytosol"/>
    <property type="evidence" value="ECO:0007669"/>
    <property type="project" value="TreeGrafter"/>
</dbReference>
<dbReference type="OrthoDB" id="9800643at2"/>
<keyword evidence="2 5" id="KW-0808">Transferase</keyword>
<dbReference type="InterPro" id="IPR017127">
    <property type="entry name" value="Ribosome_uL3_MTase"/>
</dbReference>
<keyword evidence="5" id="KW-0687">Ribonucleoprotein</keyword>
<name>A0A0C1V6Y1_9ENTR</name>
<dbReference type="GO" id="GO:0032259">
    <property type="term" value="P:methylation"/>
    <property type="evidence" value="ECO:0007669"/>
    <property type="project" value="UniProtKB-KW"/>
</dbReference>
<dbReference type="Pfam" id="PF05175">
    <property type="entry name" value="MTS"/>
    <property type="match status" value="1"/>
</dbReference>
<keyword evidence="3" id="KW-0949">S-adenosyl-L-methionine</keyword>
<evidence type="ECO:0000256" key="2">
    <source>
        <dbReference type="ARBA" id="ARBA00022679"/>
    </source>
</evidence>
<dbReference type="PATRIC" id="fig|1401651.3.peg.191"/>
<dbReference type="PIRSF" id="PIRSF037167">
    <property type="entry name" value="Mtase_YfcB_prd"/>
    <property type="match status" value="1"/>
</dbReference>
<dbReference type="InterPro" id="IPR007848">
    <property type="entry name" value="Small_mtfrase_dom"/>
</dbReference>
<evidence type="ECO:0000256" key="3">
    <source>
        <dbReference type="ARBA" id="ARBA00022691"/>
    </source>
</evidence>
<dbReference type="GO" id="GO:0036009">
    <property type="term" value="F:protein-glutamine N-methyltransferase activity"/>
    <property type="evidence" value="ECO:0007669"/>
    <property type="project" value="InterPro"/>
</dbReference>
<reference evidence="5 6" key="1">
    <citation type="journal article" date="2014" name="G3 (Bethesda)">
        <title>Genome sequence of Candidatus Riesia pediculischaeffi, endosymbiont of chimpanzee lice, and genomic comparison of recently acquired endosymbionts from human and chimpanzee lice.</title>
        <authorList>
            <person name="Boyd B.M."/>
            <person name="Allen J.M."/>
            <person name="de Crecy-Lagard V."/>
            <person name="Reed D.L."/>
        </authorList>
    </citation>
    <scope>NUCLEOTIDE SEQUENCE [LARGE SCALE GENOMIC DNA]</scope>
    <source>
        <strain evidence="5 6">PTSU</strain>
    </source>
</reference>
<evidence type="ECO:0000313" key="5">
    <source>
        <dbReference type="EMBL" id="KIE64194.1"/>
    </source>
</evidence>
<dbReference type="GO" id="GO:0005840">
    <property type="term" value="C:ribosome"/>
    <property type="evidence" value="ECO:0007669"/>
    <property type="project" value="UniProtKB-KW"/>
</dbReference>
<dbReference type="RefSeq" id="WP_039719551.1">
    <property type="nucleotide sequence ID" value="NZ_AWXV01000002.1"/>
</dbReference>
<dbReference type="PROSITE" id="PS00092">
    <property type="entry name" value="N6_MTASE"/>
    <property type="match status" value="1"/>
</dbReference>
<protein>
    <submittedName>
        <fullName evidence="5">Ribosomal protein L3 methyltransferase</fullName>
    </submittedName>
</protein>
<dbReference type="HOGENOM" id="CLU_018398_5_1_6"/>
<evidence type="ECO:0000313" key="6">
    <source>
        <dbReference type="Proteomes" id="UP000054529"/>
    </source>
</evidence>
<accession>A0A0C1V6Y1</accession>
<dbReference type="PANTHER" id="PTHR47806:SF1">
    <property type="entry name" value="RIBOSOMAL PROTEIN UL3 GLUTAMINE METHYLTRANSFERASE"/>
    <property type="match status" value="1"/>
</dbReference>
<dbReference type="SUPFAM" id="SSF53335">
    <property type="entry name" value="S-adenosyl-L-methionine-dependent methyltransferases"/>
    <property type="match status" value="1"/>
</dbReference>
<dbReference type="AlphaFoldDB" id="A0A0C1V6Y1"/>
<proteinExistence type="predicted"/>
<dbReference type="Proteomes" id="UP000054529">
    <property type="component" value="Unassembled WGS sequence"/>
</dbReference>
<organism evidence="5 6">
    <name type="scientific">Candidatus Riesia pediculischaeffi PTSU</name>
    <dbReference type="NCBI Taxonomy" id="1401651"/>
    <lineage>
        <taxon>Bacteria</taxon>
        <taxon>Pseudomonadati</taxon>
        <taxon>Pseudomonadota</taxon>
        <taxon>Gammaproteobacteria</taxon>
        <taxon>Enterobacterales</taxon>
        <taxon>Enterobacteriaceae</taxon>
        <taxon>Candidatus Riesia</taxon>
    </lineage>
</organism>